<reference evidence="2 3" key="2">
    <citation type="submission" date="2017-07" db="EMBL/GenBank/DDBJ databases">
        <title>Candidatus Dactylopiibacterium carminicum, a nitrogen-fixing symbiont of the cochineal insect Dactylopius coccus and Dactylopius opuntiae (Hemiptera: Coccoidea: Dactylopiidae).</title>
        <authorList>
            <person name="Vera A."/>
        </authorList>
    </citation>
    <scope>NUCLEOTIDE SEQUENCE [LARGE SCALE GENOMIC DNA]</scope>
    <source>
        <strain evidence="2 3">NFDCM</strain>
    </source>
</reference>
<dbReference type="RefSeq" id="WP_095525027.1">
    <property type="nucleotide sequence ID" value="NZ_MDUX01000038.1"/>
</dbReference>
<protein>
    <submittedName>
        <fullName evidence="2">Uncharacterized protein</fullName>
    </submittedName>
</protein>
<evidence type="ECO:0000313" key="1">
    <source>
        <dbReference type="EMBL" id="KAF7598756.1"/>
    </source>
</evidence>
<gene>
    <name evidence="1" type="ORF">BGI27_11500</name>
    <name evidence="2" type="ORF">CGU29_10930</name>
</gene>
<dbReference type="AlphaFoldDB" id="A0A272ER90"/>
<dbReference type="Proteomes" id="UP000623509">
    <property type="component" value="Unassembled WGS sequence"/>
</dbReference>
<organism evidence="2 3">
    <name type="scientific">Candidatus Dactylopiibacterium carminicum</name>
    <dbReference type="NCBI Taxonomy" id="857335"/>
    <lineage>
        <taxon>Bacteria</taxon>
        <taxon>Pseudomonadati</taxon>
        <taxon>Pseudomonadota</taxon>
        <taxon>Betaproteobacteria</taxon>
        <taxon>Rhodocyclales</taxon>
        <taxon>Rhodocyclaceae</taxon>
        <taxon>Candidatus Dactylopiibacterium</taxon>
    </lineage>
</organism>
<comment type="caution">
    <text evidence="2">The sequence shown here is derived from an EMBL/GenBank/DDBJ whole genome shotgun (WGS) entry which is preliminary data.</text>
</comment>
<evidence type="ECO:0000313" key="3">
    <source>
        <dbReference type="Proteomes" id="UP000216107"/>
    </source>
</evidence>
<reference evidence="1 4" key="1">
    <citation type="submission" date="2016-08" db="EMBL/GenBank/DDBJ databases">
        <title>Candidatus Dactylopiibacterium carminicum genome sequence.</title>
        <authorList>
            <person name="Ramirez-Puebla S.T."/>
            <person name="Ormeno-Orrillo E."/>
            <person name="Vera-Ponce De Leon A."/>
            <person name="Luis L."/>
            <person name="Sanchez-Flores A."/>
            <person name="Monica R."/>
            <person name="Martinez-Romero E."/>
        </authorList>
    </citation>
    <scope>NUCLEOTIDE SEQUENCE [LARGE SCALE GENOMIC DNA]</scope>
    <source>
        <strain evidence="1">END1</strain>
    </source>
</reference>
<dbReference type="Proteomes" id="UP000216107">
    <property type="component" value="Unassembled WGS sequence"/>
</dbReference>
<keyword evidence="4" id="KW-1185">Reference proteome</keyword>
<evidence type="ECO:0000313" key="2">
    <source>
        <dbReference type="EMBL" id="PAS92594.1"/>
    </source>
</evidence>
<sequence length="61" mass="6791">MRGEYPAIKRFCAEMLAALPSISIDQISLRRESAETSTVEAQLSLSMWQRGEKPLLAGVRP</sequence>
<dbReference type="OrthoDB" id="9096701at2"/>
<proteinExistence type="predicted"/>
<dbReference type="EMBL" id="MDUX01000038">
    <property type="protein sequence ID" value="KAF7598756.1"/>
    <property type="molecule type" value="Genomic_DNA"/>
</dbReference>
<evidence type="ECO:0000313" key="4">
    <source>
        <dbReference type="Proteomes" id="UP000623509"/>
    </source>
</evidence>
<name>A0A272ER90_9RHOO</name>
<dbReference type="EMBL" id="NMRN01000034">
    <property type="protein sequence ID" value="PAS92594.1"/>
    <property type="molecule type" value="Genomic_DNA"/>
</dbReference>
<accession>A0A272ER90</accession>